<gene>
    <name evidence="3" type="ORF">A2864_00250</name>
</gene>
<feature type="domain" description="Serine aminopeptidase S33" evidence="2">
    <location>
        <begin position="55"/>
        <end position="170"/>
    </location>
</feature>
<organism evidence="3 4">
    <name type="scientific">Candidatus Woykebacteria bacterium RIFCSPHIGHO2_01_FULL_39_12</name>
    <dbReference type="NCBI Taxonomy" id="1802599"/>
    <lineage>
        <taxon>Bacteria</taxon>
        <taxon>Candidatus Woykeibacteriota</taxon>
    </lineage>
</organism>
<dbReference type="InterPro" id="IPR022742">
    <property type="entry name" value="Hydrolase_4"/>
</dbReference>
<evidence type="ECO:0000259" key="2">
    <source>
        <dbReference type="Pfam" id="PF12146"/>
    </source>
</evidence>
<proteinExistence type="predicted"/>
<evidence type="ECO:0000313" key="4">
    <source>
        <dbReference type="Proteomes" id="UP000177900"/>
    </source>
</evidence>
<dbReference type="Gene3D" id="3.40.50.1820">
    <property type="entry name" value="alpha/beta hydrolase"/>
    <property type="match status" value="1"/>
</dbReference>
<dbReference type="AlphaFoldDB" id="A0A1G1WH91"/>
<dbReference type="PANTHER" id="PTHR22946">
    <property type="entry name" value="DIENELACTONE HYDROLASE DOMAIN-CONTAINING PROTEIN-RELATED"/>
    <property type="match status" value="1"/>
</dbReference>
<evidence type="ECO:0000313" key="3">
    <source>
        <dbReference type="EMBL" id="OGY27073.1"/>
    </source>
</evidence>
<dbReference type="InterPro" id="IPR050261">
    <property type="entry name" value="FrsA_esterase"/>
</dbReference>
<evidence type="ECO:0000256" key="1">
    <source>
        <dbReference type="ARBA" id="ARBA00022801"/>
    </source>
</evidence>
<comment type="caution">
    <text evidence="3">The sequence shown here is derived from an EMBL/GenBank/DDBJ whole genome shotgun (WGS) entry which is preliminary data.</text>
</comment>
<dbReference type="InterPro" id="IPR029058">
    <property type="entry name" value="AB_hydrolase_fold"/>
</dbReference>
<dbReference type="EMBL" id="MHCV01000041">
    <property type="protein sequence ID" value="OGY27073.1"/>
    <property type="molecule type" value="Genomic_DNA"/>
</dbReference>
<name>A0A1G1WH91_9BACT</name>
<dbReference type="Proteomes" id="UP000177900">
    <property type="component" value="Unassembled WGS sequence"/>
</dbReference>
<keyword evidence="1" id="KW-0378">Hydrolase</keyword>
<dbReference type="SUPFAM" id="SSF53474">
    <property type="entry name" value="alpha/beta-Hydrolases"/>
    <property type="match status" value="1"/>
</dbReference>
<dbReference type="GO" id="GO:0052689">
    <property type="term" value="F:carboxylic ester hydrolase activity"/>
    <property type="evidence" value="ECO:0007669"/>
    <property type="project" value="UniProtKB-ARBA"/>
</dbReference>
<accession>A0A1G1WH91</accession>
<dbReference type="Pfam" id="PF12146">
    <property type="entry name" value="Hydrolase_4"/>
    <property type="match status" value="1"/>
</dbReference>
<dbReference type="PANTHER" id="PTHR22946:SF9">
    <property type="entry name" value="POLYKETIDE TRANSFERASE AF380"/>
    <property type="match status" value="1"/>
</dbReference>
<reference evidence="3 4" key="1">
    <citation type="journal article" date="2016" name="Nat. Commun.">
        <title>Thousands of microbial genomes shed light on interconnected biogeochemical processes in an aquifer system.</title>
        <authorList>
            <person name="Anantharaman K."/>
            <person name="Brown C.T."/>
            <person name="Hug L.A."/>
            <person name="Sharon I."/>
            <person name="Castelle C.J."/>
            <person name="Probst A.J."/>
            <person name="Thomas B.C."/>
            <person name="Singh A."/>
            <person name="Wilkins M.J."/>
            <person name="Karaoz U."/>
            <person name="Brodie E.L."/>
            <person name="Williams K.H."/>
            <person name="Hubbard S.S."/>
            <person name="Banfield J.F."/>
        </authorList>
    </citation>
    <scope>NUCLEOTIDE SEQUENCE [LARGE SCALE GENOMIC DNA]</scope>
</reference>
<protein>
    <recommendedName>
        <fullName evidence="2">Serine aminopeptidase S33 domain-containing protein</fullName>
    </recommendedName>
</protein>
<sequence length="277" mass="31258">MKQREYPGSEIKIEETVGSFGKFTSYVVSYLSDGLKIFALMNVPKNNKPAQGFPVVIVNHGFIEPSSYSTTASYKKISDFYANNGFLVLKPDYRGHAKSQGEAGSLNRILYAVDVLNLISSVWGIQQANPEKIFMYGHSMGGDVTLRVLEVTEKVQAATLWAPVSAPYPENLLYFERRHRPEMVQQIQTAIETTFAKEDLVRASPIENTKFLKTPLIIHHGTSDESVPYSWSIDLNKKLNEAKKTHTFYTYNGEDHNFTRGSWSTASSQDIQFFASY</sequence>